<reference evidence="1" key="1">
    <citation type="journal article" date="2021" name="Proc. Natl. Acad. Sci. U.S.A.">
        <title>A Catalog of Tens of Thousands of Viruses from Human Metagenomes Reveals Hidden Associations with Chronic Diseases.</title>
        <authorList>
            <person name="Tisza M.J."/>
            <person name="Buck C.B."/>
        </authorList>
    </citation>
    <scope>NUCLEOTIDE SEQUENCE</scope>
    <source>
        <strain evidence="1">CtyvQ1</strain>
    </source>
</reference>
<dbReference type="EMBL" id="BK015776">
    <property type="protein sequence ID" value="DAE24510.1"/>
    <property type="molecule type" value="Genomic_DNA"/>
</dbReference>
<sequence length="31" mass="3753">MDLIFSRHGDFKPMREVAELTLNYPMVNHYQ</sequence>
<proteinExistence type="predicted"/>
<name>A0A8S5QZ75_9CAUD</name>
<organism evidence="1">
    <name type="scientific">Siphoviridae sp. ctyvQ1</name>
    <dbReference type="NCBI Taxonomy" id="2826525"/>
    <lineage>
        <taxon>Viruses</taxon>
        <taxon>Duplodnaviria</taxon>
        <taxon>Heunggongvirae</taxon>
        <taxon>Uroviricota</taxon>
        <taxon>Caudoviricetes</taxon>
    </lineage>
</organism>
<evidence type="ECO:0000313" key="1">
    <source>
        <dbReference type="EMBL" id="DAE24510.1"/>
    </source>
</evidence>
<accession>A0A8S5QZ75</accession>
<protein>
    <submittedName>
        <fullName evidence="1">Uncharacterized protein</fullName>
    </submittedName>
</protein>